<name>A0A1W1XJC6_9BACT</name>
<dbReference type="InterPro" id="IPR007863">
    <property type="entry name" value="Peptidase_M16_C"/>
</dbReference>
<dbReference type="InterPro" id="IPR011765">
    <property type="entry name" value="Pept_M16_N"/>
</dbReference>
<gene>
    <name evidence="2" type="ORF">SAMN02746041_01934</name>
</gene>
<dbReference type="Pfam" id="PF08367">
    <property type="entry name" value="M16C_assoc"/>
    <property type="match status" value="1"/>
</dbReference>
<dbReference type="GO" id="GO:0016485">
    <property type="term" value="P:protein processing"/>
    <property type="evidence" value="ECO:0007669"/>
    <property type="project" value="TreeGrafter"/>
</dbReference>
<dbReference type="GO" id="GO:0046872">
    <property type="term" value="F:metal ion binding"/>
    <property type="evidence" value="ECO:0007669"/>
    <property type="project" value="InterPro"/>
</dbReference>
<dbReference type="AlphaFoldDB" id="A0A1W1XJC6"/>
<dbReference type="InterPro" id="IPR055130">
    <property type="entry name" value="PreP_C"/>
</dbReference>
<dbReference type="InterPro" id="IPR011249">
    <property type="entry name" value="Metalloenz_LuxS/M16"/>
</dbReference>
<dbReference type="EMBL" id="FWXF01000009">
    <property type="protein sequence ID" value="SMC24090.1"/>
    <property type="molecule type" value="Genomic_DNA"/>
</dbReference>
<dbReference type="Proteomes" id="UP000192783">
    <property type="component" value="Unassembled WGS sequence"/>
</dbReference>
<organism evidence="2 3">
    <name type="scientific">Desulfacinum hydrothermale DSM 13146</name>
    <dbReference type="NCBI Taxonomy" id="1121390"/>
    <lineage>
        <taxon>Bacteria</taxon>
        <taxon>Pseudomonadati</taxon>
        <taxon>Thermodesulfobacteriota</taxon>
        <taxon>Syntrophobacteria</taxon>
        <taxon>Syntrophobacterales</taxon>
        <taxon>Syntrophobacteraceae</taxon>
        <taxon>Desulfacinum</taxon>
    </lineage>
</organism>
<sequence>MSWSQAFERLEHAVIDEIRTKATIYRHKATGARVLSMENDDENKVFGVTFRTPPQDATGLPHILEHSVLCGSRKYPVKEPFVELLKGSLQTFLNAFTYPDKTCYPVASQNHQDFYNLIDVYLDAVFYPRITPWIFKQEGWHYELDSPQAPLTYKGVVYNEMRGAYSSPDRLVIEYAQHSLFPDTPYGVDSGGDPKVIPSLTYEQFKAFHETFYHPSNAWFFFYGDDDPNRRLQILEEYLKDFQARRVNSAIPRQAPFPEPKRLSRTYAAGEAETAKSFVTVNWLLPETEPPELNLSLHILEYALLGMPASPLRKALIDSGLGEDLCGVGLEGELRQMMFSTGLRGVSPDATDKVEPLILDTLQDLARNGIARETVEAAVNTVEFRLRENNTGSYPRGLALMLRSLSTWLYDGNPLSLIAFEKPLEEAKRKILEMPGYLEGLLQTHWLENPHRTTLILEPDAELERRREEEESRRLQAIKESLSPEQIQQIVEETRLLREMQQKPDPPEALATIPRLRLEDLDPKNKTIPAQEGRLAGVPVLTHDLFTGGILYLDLGFDLKGVPQRLLPYVPLFARALLEMGTEEEDYVSLTQRISRTTGGIFTQVSTSAFADGRQFGAWLFVRGKAMVRQASDLCRILRDVLTSIRLDNRPRFKQMVLESKARREARLIPEGHRFVSRRLKASLHPADWVLEKMKGVDSIHFVRNLADRVDSSWPQVLADLEELRRSLLDRSRLRVNVTLDEAAWRSTASVVEELLEAVPDRRGPDASWNPELLPAHEGLTVPAQVHYVAKGACLASHGFHFHGSALVVSHFLRTAWLWDQIRVQGGAYGAFTQLDRFSGNLAFVSYRDPNLEKTLEVYDRTADFLRNLDLSVEELTKSVIGVIGDLDRHLLPDAKGFTSFIRHLTGDDDERRQQLRQEVLATSPEDFRRFADAVEVLRQEGRVAILGPEDGLRRLGERLTITRVL</sequence>
<dbReference type="InterPro" id="IPR013578">
    <property type="entry name" value="Peptidase_M16C_assoc"/>
</dbReference>
<evidence type="ECO:0000259" key="1">
    <source>
        <dbReference type="SMART" id="SM01264"/>
    </source>
</evidence>
<dbReference type="GO" id="GO:0004222">
    <property type="term" value="F:metalloendopeptidase activity"/>
    <property type="evidence" value="ECO:0007669"/>
    <property type="project" value="TreeGrafter"/>
</dbReference>
<evidence type="ECO:0000313" key="3">
    <source>
        <dbReference type="Proteomes" id="UP000192783"/>
    </source>
</evidence>
<dbReference type="STRING" id="1121390.SAMN02746041_01934"/>
<dbReference type="SMART" id="SM01264">
    <property type="entry name" value="M16C_associated"/>
    <property type="match status" value="1"/>
</dbReference>
<dbReference type="Gene3D" id="3.30.830.10">
    <property type="entry name" value="Metalloenzyme, LuxS/M16 peptidase-like"/>
    <property type="match status" value="4"/>
</dbReference>
<keyword evidence="3" id="KW-1185">Reference proteome</keyword>
<dbReference type="PANTHER" id="PTHR43016">
    <property type="entry name" value="PRESEQUENCE PROTEASE"/>
    <property type="match status" value="1"/>
</dbReference>
<dbReference type="Pfam" id="PF00675">
    <property type="entry name" value="Peptidase_M16"/>
    <property type="match status" value="1"/>
</dbReference>
<feature type="domain" description="Peptidase M16C associated" evidence="1">
    <location>
        <begin position="457"/>
        <end position="706"/>
    </location>
</feature>
<dbReference type="Pfam" id="PF22516">
    <property type="entry name" value="PreP_C"/>
    <property type="match status" value="1"/>
</dbReference>
<accession>A0A1W1XJC6</accession>
<evidence type="ECO:0000313" key="2">
    <source>
        <dbReference type="EMBL" id="SMC24090.1"/>
    </source>
</evidence>
<dbReference type="OrthoDB" id="9762027at2"/>
<keyword evidence="2" id="KW-0378">Hydrolase</keyword>
<dbReference type="PANTHER" id="PTHR43016:SF13">
    <property type="entry name" value="PRESEQUENCE PROTEASE, MITOCHONDRIAL"/>
    <property type="match status" value="1"/>
</dbReference>
<dbReference type="SUPFAM" id="SSF63411">
    <property type="entry name" value="LuxS/MPP-like metallohydrolase"/>
    <property type="match status" value="4"/>
</dbReference>
<reference evidence="2 3" key="1">
    <citation type="submission" date="2017-04" db="EMBL/GenBank/DDBJ databases">
        <authorList>
            <person name="Afonso C.L."/>
            <person name="Miller P.J."/>
            <person name="Scott M.A."/>
            <person name="Spackman E."/>
            <person name="Goraichik I."/>
            <person name="Dimitrov K.M."/>
            <person name="Suarez D.L."/>
            <person name="Swayne D.E."/>
        </authorList>
    </citation>
    <scope>NUCLEOTIDE SEQUENCE [LARGE SCALE GENOMIC DNA]</scope>
    <source>
        <strain evidence="2 3">DSM 13146</strain>
    </source>
</reference>
<dbReference type="RefSeq" id="WP_084057665.1">
    <property type="nucleotide sequence ID" value="NZ_FWXF01000009.1"/>
</dbReference>
<dbReference type="Pfam" id="PF05193">
    <property type="entry name" value="Peptidase_M16_C"/>
    <property type="match status" value="1"/>
</dbReference>
<keyword evidence="2" id="KW-0645">Protease</keyword>
<dbReference type="FunFam" id="3.30.830.10:FF:000034">
    <property type="entry name" value="presequence protease 1, chloroplastic/mitochondrial"/>
    <property type="match status" value="1"/>
</dbReference>
<proteinExistence type="predicted"/>
<protein>
    <submittedName>
        <fullName evidence="2">Pre-sequence protease. Metallo peptidase. MEROPS family M16C</fullName>
    </submittedName>
</protein>